<dbReference type="RefSeq" id="WP_194866344.1">
    <property type="nucleotide sequence ID" value="NZ_ARXX01000095.1"/>
</dbReference>
<proteinExistence type="predicted"/>
<keyword evidence="1" id="KW-0472">Membrane</keyword>
<gene>
    <name evidence="3" type="ORF">Y5W_03668</name>
</gene>
<feature type="domain" description="YdbS-like PH" evidence="2">
    <location>
        <begin position="69"/>
        <end position="141"/>
    </location>
</feature>
<reference evidence="3 4" key="1">
    <citation type="submission" date="2012-09" db="EMBL/GenBank/DDBJ databases">
        <title>Genome Sequence of alkane-degrading Bacterium Alcanivorax sp. 521-1.</title>
        <authorList>
            <person name="Lai Q."/>
            <person name="Shao Z."/>
        </authorList>
    </citation>
    <scope>NUCLEOTIDE SEQUENCE [LARGE SCALE GENOMIC DNA]</scope>
    <source>
        <strain evidence="3 4">521-1</strain>
    </source>
</reference>
<comment type="caution">
    <text evidence="3">The sequence shown here is derived from an EMBL/GenBank/DDBJ whole genome shotgun (WGS) entry which is preliminary data.</text>
</comment>
<feature type="transmembrane region" description="Helical" evidence="1">
    <location>
        <begin position="45"/>
        <end position="63"/>
    </location>
</feature>
<feature type="non-terminal residue" evidence="3">
    <location>
        <position position="168"/>
    </location>
</feature>
<dbReference type="EMBL" id="ARXX01000095">
    <property type="protein sequence ID" value="MBF5058374.1"/>
    <property type="molecule type" value="Genomic_DNA"/>
</dbReference>
<name>A0ABS0AWM7_9GAMM</name>
<evidence type="ECO:0000256" key="1">
    <source>
        <dbReference type="SAM" id="Phobius"/>
    </source>
</evidence>
<keyword evidence="4" id="KW-1185">Reference proteome</keyword>
<dbReference type="Pfam" id="PF03703">
    <property type="entry name" value="bPH_2"/>
    <property type="match status" value="1"/>
</dbReference>
<dbReference type="PANTHER" id="PTHR34473:SF2">
    <property type="entry name" value="UPF0699 TRANSMEMBRANE PROTEIN YDBT"/>
    <property type="match status" value="1"/>
</dbReference>
<protein>
    <submittedName>
        <fullName evidence="3">Membrane flanked domain family</fullName>
    </submittedName>
</protein>
<dbReference type="Proteomes" id="UP000662703">
    <property type="component" value="Unassembled WGS sequence"/>
</dbReference>
<organism evidence="3 4">
    <name type="scientific">Alloalcanivorax profundimaris</name>
    <dbReference type="NCBI Taxonomy" id="2735259"/>
    <lineage>
        <taxon>Bacteria</taxon>
        <taxon>Pseudomonadati</taxon>
        <taxon>Pseudomonadota</taxon>
        <taxon>Gammaproteobacteria</taxon>
        <taxon>Oceanospirillales</taxon>
        <taxon>Alcanivoracaceae</taxon>
        <taxon>Alloalcanivorax</taxon>
    </lineage>
</organism>
<evidence type="ECO:0000313" key="4">
    <source>
        <dbReference type="Proteomes" id="UP000662703"/>
    </source>
</evidence>
<dbReference type="PANTHER" id="PTHR34473">
    <property type="entry name" value="UPF0699 TRANSMEMBRANE PROTEIN YDBS"/>
    <property type="match status" value="1"/>
</dbReference>
<evidence type="ECO:0000259" key="2">
    <source>
        <dbReference type="Pfam" id="PF03703"/>
    </source>
</evidence>
<keyword evidence="1" id="KW-1133">Transmembrane helix</keyword>
<dbReference type="InterPro" id="IPR005182">
    <property type="entry name" value="YdbS-like_PH"/>
</dbReference>
<evidence type="ECO:0000313" key="3">
    <source>
        <dbReference type="EMBL" id="MBF5058374.1"/>
    </source>
</evidence>
<keyword evidence="1" id="KW-0812">Transmembrane</keyword>
<accession>A0ABS0AWM7</accession>
<sequence length="168" mass="18324">MRYENGHPVPERRLHPLSWVFHLAGGLGAMIPLAVAAALGAERGGALWMLVPLVLLGPLAGLWHQWVYRYDYGPEGLLIREGLVFRNLRQIDYRRIENIDTERTLLHRLLGVADVKVETSSGGGAEATIRVLSVAGAEALSEAVFARRRALRGENGDQDATPEPVAAG</sequence>
<feature type="transmembrane region" description="Helical" evidence="1">
    <location>
        <begin position="20"/>
        <end position="39"/>
    </location>
</feature>